<proteinExistence type="predicted"/>
<keyword evidence="2" id="KW-1185">Reference proteome</keyword>
<reference evidence="1" key="1">
    <citation type="journal article" date="2021" name="Microb. Physiol.">
        <title>Proteogenomic Insights into the Physiology of Marine, Sulfate-Reducing, Filamentous Desulfonema limicola and Desulfonema magnum.</title>
        <authorList>
            <person name="Schnaars V."/>
            <person name="Wohlbrand L."/>
            <person name="Scheve S."/>
            <person name="Hinrichs C."/>
            <person name="Reinhardt R."/>
            <person name="Rabus R."/>
        </authorList>
    </citation>
    <scope>NUCLEOTIDE SEQUENCE</scope>
    <source>
        <strain evidence="1">4be13</strain>
    </source>
</reference>
<name>A0A975BY09_9BACT</name>
<gene>
    <name evidence="1" type="ORF">dnm_095280</name>
</gene>
<evidence type="ECO:0000313" key="1">
    <source>
        <dbReference type="EMBL" id="QTA93427.1"/>
    </source>
</evidence>
<organism evidence="1 2">
    <name type="scientific">Desulfonema magnum</name>
    <dbReference type="NCBI Taxonomy" id="45655"/>
    <lineage>
        <taxon>Bacteria</taxon>
        <taxon>Pseudomonadati</taxon>
        <taxon>Thermodesulfobacteriota</taxon>
        <taxon>Desulfobacteria</taxon>
        <taxon>Desulfobacterales</taxon>
        <taxon>Desulfococcaceae</taxon>
        <taxon>Desulfonema</taxon>
    </lineage>
</organism>
<dbReference type="Proteomes" id="UP000663722">
    <property type="component" value="Chromosome"/>
</dbReference>
<dbReference type="KEGG" id="dmm:dnm_095280"/>
<dbReference type="AlphaFoldDB" id="A0A975BY09"/>
<sequence>MVVNRLPDEIRFFRIIRRLVNGNHLPLTAAIQKLKHIVSDQISAEG</sequence>
<evidence type="ECO:0000313" key="2">
    <source>
        <dbReference type="Proteomes" id="UP000663722"/>
    </source>
</evidence>
<dbReference type="EMBL" id="CP061800">
    <property type="protein sequence ID" value="QTA93427.1"/>
    <property type="molecule type" value="Genomic_DNA"/>
</dbReference>
<protein>
    <submittedName>
        <fullName evidence="1">Uncharacterized protein</fullName>
    </submittedName>
</protein>
<accession>A0A975BY09</accession>